<dbReference type="PANTHER" id="PTHR11089">
    <property type="entry name" value="GTP-BINDING PROTEIN-RELATED"/>
    <property type="match status" value="1"/>
</dbReference>
<feature type="compositionally biased region" description="Basic residues" evidence="6">
    <location>
        <begin position="1"/>
        <end position="32"/>
    </location>
</feature>
<evidence type="ECO:0000313" key="9">
    <source>
        <dbReference type="Proteomes" id="UP000594262"/>
    </source>
</evidence>
<evidence type="ECO:0000256" key="6">
    <source>
        <dbReference type="SAM" id="MobiDB-lite"/>
    </source>
</evidence>
<dbReference type="InterPro" id="IPR014813">
    <property type="entry name" value="Gnl3_N_dom"/>
</dbReference>
<feature type="region of interest" description="Disordered" evidence="6">
    <location>
        <begin position="1"/>
        <end position="95"/>
    </location>
</feature>
<accession>A0A7M5V313</accession>
<dbReference type="EnsemblMetazoa" id="CLYHEMT010464.1">
    <property type="protein sequence ID" value="CLYHEMP010464.1"/>
    <property type="gene ID" value="CLYHEMG010464"/>
</dbReference>
<dbReference type="CDD" id="cd04178">
    <property type="entry name" value="Nucleostemin_like"/>
    <property type="match status" value="1"/>
</dbReference>
<evidence type="ECO:0000259" key="7">
    <source>
        <dbReference type="PROSITE" id="PS51721"/>
    </source>
</evidence>
<protein>
    <recommendedName>
        <fullName evidence="7">CP-type G domain-containing protein</fullName>
    </recommendedName>
</protein>
<feature type="region of interest" description="Disordered" evidence="6">
    <location>
        <begin position="458"/>
        <end position="583"/>
    </location>
</feature>
<dbReference type="OrthoDB" id="444945at2759"/>
<evidence type="ECO:0000313" key="8">
    <source>
        <dbReference type="EnsemblMetazoa" id="CLYHEMP010464.1"/>
    </source>
</evidence>
<dbReference type="PANTHER" id="PTHR11089:SF30">
    <property type="entry name" value="GUANINE NUCLEOTIDE-BINDING PROTEIN-LIKE 3 HOMOLOG"/>
    <property type="match status" value="1"/>
</dbReference>
<comment type="subcellular location">
    <subcellularLocation>
        <location evidence="1">Nucleus</location>
    </subcellularLocation>
</comment>
<dbReference type="InterPro" id="IPR023179">
    <property type="entry name" value="GTP-bd_ortho_bundle_sf"/>
</dbReference>
<dbReference type="RefSeq" id="XP_066913913.1">
    <property type="nucleotide sequence ID" value="XM_067057812.1"/>
</dbReference>
<dbReference type="Gene3D" id="1.10.1580.10">
    <property type="match status" value="1"/>
</dbReference>
<evidence type="ECO:0000256" key="2">
    <source>
        <dbReference type="ARBA" id="ARBA00022741"/>
    </source>
</evidence>
<dbReference type="GeneID" id="136801177"/>
<dbReference type="Pfam" id="PF01926">
    <property type="entry name" value="MMR_HSR1"/>
    <property type="match status" value="1"/>
</dbReference>
<dbReference type="Proteomes" id="UP000594262">
    <property type="component" value="Unplaced"/>
</dbReference>
<evidence type="ECO:0000256" key="1">
    <source>
        <dbReference type="ARBA" id="ARBA00004123"/>
    </source>
</evidence>
<feature type="compositionally biased region" description="Basic and acidic residues" evidence="6">
    <location>
        <begin position="562"/>
        <end position="571"/>
    </location>
</feature>
<keyword evidence="9" id="KW-1185">Reference proteome</keyword>
<dbReference type="GO" id="GO:0005730">
    <property type="term" value="C:nucleolus"/>
    <property type="evidence" value="ECO:0007669"/>
    <property type="project" value="UniProtKB-ARBA"/>
</dbReference>
<keyword evidence="2" id="KW-0547">Nucleotide-binding</keyword>
<dbReference type="PROSITE" id="PS51721">
    <property type="entry name" value="G_CP"/>
    <property type="match status" value="1"/>
</dbReference>
<reference evidence="8" key="1">
    <citation type="submission" date="2021-01" db="UniProtKB">
        <authorList>
            <consortium name="EnsemblMetazoa"/>
        </authorList>
    </citation>
    <scope>IDENTIFICATION</scope>
</reference>
<keyword evidence="5" id="KW-0539">Nucleus</keyword>
<keyword evidence="4" id="KW-0342">GTP-binding</keyword>
<dbReference type="PRINTS" id="PR00326">
    <property type="entry name" value="GTP1OBG"/>
</dbReference>
<keyword evidence="3" id="KW-0175">Coiled coil</keyword>
<dbReference type="FunFam" id="1.10.1580.10:FF:000002">
    <property type="entry name" value="Guanine nucleotide-binding protein-like 3 (nucleolar)-like"/>
    <property type="match status" value="1"/>
</dbReference>
<organism evidence="8 9">
    <name type="scientific">Clytia hemisphaerica</name>
    <dbReference type="NCBI Taxonomy" id="252671"/>
    <lineage>
        <taxon>Eukaryota</taxon>
        <taxon>Metazoa</taxon>
        <taxon>Cnidaria</taxon>
        <taxon>Hydrozoa</taxon>
        <taxon>Hydroidolina</taxon>
        <taxon>Leptothecata</taxon>
        <taxon>Obeliida</taxon>
        <taxon>Clytiidae</taxon>
        <taxon>Clytia</taxon>
    </lineage>
</organism>
<evidence type="ECO:0000256" key="4">
    <source>
        <dbReference type="ARBA" id="ARBA00023134"/>
    </source>
</evidence>
<name>A0A7M5V313_9CNID</name>
<dbReference type="SUPFAM" id="SSF52540">
    <property type="entry name" value="P-loop containing nucleoside triphosphate hydrolases"/>
    <property type="match status" value="1"/>
</dbReference>
<dbReference type="AlphaFoldDB" id="A0A7M5V313"/>
<feature type="domain" description="CP-type G" evidence="7">
    <location>
        <begin position="131"/>
        <end position="316"/>
    </location>
</feature>
<evidence type="ECO:0000256" key="5">
    <source>
        <dbReference type="ARBA" id="ARBA00023242"/>
    </source>
</evidence>
<evidence type="ECO:0000256" key="3">
    <source>
        <dbReference type="ARBA" id="ARBA00023054"/>
    </source>
</evidence>
<dbReference type="GO" id="GO:0005525">
    <property type="term" value="F:GTP binding"/>
    <property type="evidence" value="ECO:0007669"/>
    <property type="project" value="UniProtKB-KW"/>
</dbReference>
<dbReference type="Gene3D" id="3.40.50.300">
    <property type="entry name" value="P-loop containing nucleotide triphosphate hydrolases"/>
    <property type="match status" value="1"/>
</dbReference>
<feature type="compositionally biased region" description="Basic and acidic residues" evidence="6">
    <location>
        <begin position="516"/>
        <end position="528"/>
    </location>
</feature>
<feature type="compositionally biased region" description="Basic residues" evidence="6">
    <location>
        <begin position="542"/>
        <end position="559"/>
    </location>
</feature>
<dbReference type="InterPro" id="IPR030378">
    <property type="entry name" value="G_CP_dom"/>
</dbReference>
<sequence length="583" mass="66402">MPKPKLKKTSKRMTCHKRYKIIKKIKEHNKKVKKEDKNASKRKPKDPGIPNLYPFKEQLLKQIEERKEKEKEEKEKMKQQRTKEKSRKRKLQDLQKDAEKRAKLFDQKQEIDEQAKELHRGPLELSRRSYYKEFRKVVEASDVIIQVLDARDPLGCRCPQLEEIVMSSGRNKKIVLLLNKVDLVPKEIVQSWLKYLRSEFPTVAFKASTQNQKQKLTQSKVTIEKASKDLLQSSGCIGAGVLLKLLGNYCRNQDIKTSITVGVVGFPNVGKSSVINSLKRSKACNVGNTPGVTKNMQEIQLDQHVKLLDCPGIVMASGSSDTQIILKNVVKIEALDDPVKPVEAILSRCSKEQVMQKYLVPDYSDTMEFLTLFAKRLGKLKKGGIPDTLTAAKVLLQDWNNGKITFYTHPPEREKEKATIAQYWGAGFDIDAIVKAENDDLNGLADSLGAALVLQAGKPVDMQTEEQEIEEEEEESEEDEEEEMSGSDEEDDDEVQINNPQIKESVIALKAKSKKQKVESNKPTKKENSVVLEQDNPQTNTQRKKAFKNKQKEKRKQGKKALVSDENKMADSDDDNYDVNKMF</sequence>
<dbReference type="InterPro" id="IPR006073">
    <property type="entry name" value="GTP-bd"/>
</dbReference>
<dbReference type="Pfam" id="PF08701">
    <property type="entry name" value="GN3L_Grn1"/>
    <property type="match status" value="1"/>
</dbReference>
<dbReference type="InterPro" id="IPR027417">
    <property type="entry name" value="P-loop_NTPase"/>
</dbReference>
<feature type="compositionally biased region" description="Acidic residues" evidence="6">
    <location>
        <begin position="463"/>
        <end position="495"/>
    </location>
</feature>
<proteinExistence type="predicted"/>
<dbReference type="FunFam" id="3.40.50.300:FF:000493">
    <property type="entry name" value="Guanine nucleotide-binding protein-like 3-like protein"/>
    <property type="match status" value="1"/>
</dbReference>
<dbReference type="InterPro" id="IPR050755">
    <property type="entry name" value="TRAFAC_YlqF/YawG_RiboMat"/>
</dbReference>
<feature type="compositionally biased region" description="Basic and acidic residues" evidence="6">
    <location>
        <begin position="58"/>
        <end position="83"/>
    </location>
</feature>